<name>A0ABW3Y5I0_9FLAO</name>
<comment type="caution">
    <text evidence="1">The sequence shown here is derived from an EMBL/GenBank/DDBJ whole genome shotgun (WGS) entry which is preliminary data.</text>
</comment>
<dbReference type="Proteomes" id="UP001597201">
    <property type="component" value="Unassembled WGS sequence"/>
</dbReference>
<sequence>MTRKLLLLLMTVVLWQCGKEKEFVISKDQVGPITKTSSKEDILSFFKNDSIVMLPPDRDFANEFVIYDDEGKHLLSVYPRIPKDSLNYIERVQIYSPKFKTEKGISVASNYGDVASNYSFTKIDPTFTSAIIYVDEINGSIVLEKSDLGLSEDNLDPISKDQIPDLASIKYISIWFE</sequence>
<evidence type="ECO:0008006" key="3">
    <source>
        <dbReference type="Google" id="ProtNLM"/>
    </source>
</evidence>
<gene>
    <name evidence="1" type="ORF">ACFQ39_13880</name>
</gene>
<evidence type="ECO:0000313" key="1">
    <source>
        <dbReference type="EMBL" id="MFD1316710.1"/>
    </source>
</evidence>
<protein>
    <recommendedName>
        <fullName evidence="3">Lipoprotein</fullName>
    </recommendedName>
</protein>
<keyword evidence="2" id="KW-1185">Reference proteome</keyword>
<dbReference type="RefSeq" id="WP_377179951.1">
    <property type="nucleotide sequence ID" value="NZ_JBHTMY010000003.1"/>
</dbReference>
<reference evidence="2" key="1">
    <citation type="journal article" date="2019" name="Int. J. Syst. Evol. Microbiol.">
        <title>The Global Catalogue of Microorganisms (GCM) 10K type strain sequencing project: providing services to taxonomists for standard genome sequencing and annotation.</title>
        <authorList>
            <consortium name="The Broad Institute Genomics Platform"/>
            <consortium name="The Broad Institute Genome Sequencing Center for Infectious Disease"/>
            <person name="Wu L."/>
            <person name="Ma J."/>
        </authorList>
    </citation>
    <scope>NUCLEOTIDE SEQUENCE [LARGE SCALE GENOMIC DNA]</scope>
    <source>
        <strain evidence="2">CCUG 61485</strain>
    </source>
</reference>
<dbReference type="EMBL" id="JBHTMY010000003">
    <property type="protein sequence ID" value="MFD1316710.1"/>
    <property type="molecule type" value="Genomic_DNA"/>
</dbReference>
<organism evidence="1 2">
    <name type="scientific">Namhaeicola litoreus</name>
    <dbReference type="NCBI Taxonomy" id="1052145"/>
    <lineage>
        <taxon>Bacteria</taxon>
        <taxon>Pseudomonadati</taxon>
        <taxon>Bacteroidota</taxon>
        <taxon>Flavobacteriia</taxon>
        <taxon>Flavobacteriales</taxon>
        <taxon>Flavobacteriaceae</taxon>
        <taxon>Namhaeicola</taxon>
    </lineage>
</organism>
<accession>A0ABW3Y5I0</accession>
<evidence type="ECO:0000313" key="2">
    <source>
        <dbReference type="Proteomes" id="UP001597201"/>
    </source>
</evidence>
<proteinExistence type="predicted"/>